<dbReference type="GO" id="GO:0016020">
    <property type="term" value="C:membrane"/>
    <property type="evidence" value="ECO:0007669"/>
    <property type="project" value="TreeGrafter"/>
</dbReference>
<sequence>MATLPKPEKPLKILTIDGGGLQGISTLLILDKLLDAIARNNNVPDRKPRPCDVFDVIAGIGPGGWLALLLGRFQMDVSSALAEWYNLIDCITPRSKTEELRMRLLHHSYFDPDRLVEQIDQMADFYDAGKNMFFTPPSGTRCKHVFVSALQTDSKGAHLGYHLFRTYPCPAGSKVKPGPEDPHKYKISHAFGVTGAAKYFTPPWKETSGKKGKKKFLDIQFPSPHNITELALDEMWGLYGTDVEVSVVVNIGPGIPNAADCKSIARRFSWGRTDIAAKQTTLPSNLPPVAGETAARGVRSRNRDLAGEPFKDGHPDSRPVRFDSEIPAKAGHSERQKPLARHTTFGSERNVAIEDKLRRDENEIEDHIREKLRNIYGETKPPYYRLAPDKSAPGTALNDTNSPRQSFDSTTKYLRNSNVVIDMEEVGQLIPIEISVPGG</sequence>
<dbReference type="AlphaFoldDB" id="A0A8H3IRV5"/>
<evidence type="ECO:0000256" key="1">
    <source>
        <dbReference type="ARBA" id="ARBA00022801"/>
    </source>
</evidence>
<keyword evidence="2" id="KW-0442">Lipid degradation</keyword>
<feature type="region of interest" description="Disordered" evidence="4">
    <location>
        <begin position="298"/>
        <end position="321"/>
    </location>
</feature>
<organism evidence="6 7">
    <name type="scientific">Heterodermia speciosa</name>
    <dbReference type="NCBI Taxonomy" id="116794"/>
    <lineage>
        <taxon>Eukaryota</taxon>
        <taxon>Fungi</taxon>
        <taxon>Dikarya</taxon>
        <taxon>Ascomycota</taxon>
        <taxon>Pezizomycotina</taxon>
        <taxon>Lecanoromycetes</taxon>
        <taxon>OSLEUM clade</taxon>
        <taxon>Lecanoromycetidae</taxon>
        <taxon>Caliciales</taxon>
        <taxon>Physciaceae</taxon>
        <taxon>Heterodermia</taxon>
    </lineage>
</organism>
<evidence type="ECO:0000256" key="2">
    <source>
        <dbReference type="ARBA" id="ARBA00022963"/>
    </source>
</evidence>
<evidence type="ECO:0000313" key="6">
    <source>
        <dbReference type="EMBL" id="CAF9925100.1"/>
    </source>
</evidence>
<protein>
    <recommendedName>
        <fullName evidence="5">PNPLA domain-containing protein</fullName>
    </recommendedName>
</protein>
<dbReference type="GO" id="GO:0046486">
    <property type="term" value="P:glycerolipid metabolic process"/>
    <property type="evidence" value="ECO:0007669"/>
    <property type="project" value="UniProtKB-ARBA"/>
</dbReference>
<keyword evidence="1" id="KW-0378">Hydrolase</keyword>
<evidence type="ECO:0000313" key="7">
    <source>
        <dbReference type="Proteomes" id="UP000664521"/>
    </source>
</evidence>
<feature type="domain" description="PNPLA" evidence="5">
    <location>
        <begin position="14"/>
        <end position="155"/>
    </location>
</feature>
<dbReference type="EMBL" id="CAJPDS010000037">
    <property type="protein sequence ID" value="CAF9925100.1"/>
    <property type="molecule type" value="Genomic_DNA"/>
</dbReference>
<feature type="compositionally biased region" description="Polar residues" evidence="4">
    <location>
        <begin position="397"/>
        <end position="409"/>
    </location>
</feature>
<reference evidence="6" key="1">
    <citation type="submission" date="2021-03" db="EMBL/GenBank/DDBJ databases">
        <authorList>
            <person name="Tagirdzhanova G."/>
        </authorList>
    </citation>
    <scope>NUCLEOTIDE SEQUENCE</scope>
</reference>
<dbReference type="Pfam" id="PF01734">
    <property type="entry name" value="Patatin"/>
    <property type="match status" value="1"/>
</dbReference>
<dbReference type="GO" id="GO:0047499">
    <property type="term" value="F:calcium-independent phospholipase A2 activity"/>
    <property type="evidence" value="ECO:0007669"/>
    <property type="project" value="TreeGrafter"/>
</dbReference>
<dbReference type="PANTHER" id="PTHR24185:SF1">
    <property type="entry name" value="CALCIUM-INDEPENDENT PHOSPHOLIPASE A2-GAMMA"/>
    <property type="match status" value="1"/>
</dbReference>
<evidence type="ECO:0000256" key="3">
    <source>
        <dbReference type="ARBA" id="ARBA00023098"/>
    </source>
</evidence>
<dbReference type="GO" id="GO:0016042">
    <property type="term" value="P:lipid catabolic process"/>
    <property type="evidence" value="ECO:0007669"/>
    <property type="project" value="UniProtKB-KW"/>
</dbReference>
<dbReference type="InterPro" id="IPR016035">
    <property type="entry name" value="Acyl_Trfase/lysoPLipase"/>
</dbReference>
<evidence type="ECO:0000256" key="4">
    <source>
        <dbReference type="SAM" id="MobiDB-lite"/>
    </source>
</evidence>
<dbReference type="InterPro" id="IPR002641">
    <property type="entry name" value="PNPLA_dom"/>
</dbReference>
<gene>
    <name evidence="6" type="ORF">HETSPECPRED_005743</name>
</gene>
<comment type="caution">
    <text evidence="6">The sequence shown here is derived from an EMBL/GenBank/DDBJ whole genome shotgun (WGS) entry which is preliminary data.</text>
</comment>
<dbReference type="PANTHER" id="PTHR24185">
    <property type="entry name" value="CALCIUM-INDEPENDENT PHOSPHOLIPASE A2-GAMMA"/>
    <property type="match status" value="1"/>
</dbReference>
<proteinExistence type="predicted"/>
<dbReference type="GO" id="GO:0019369">
    <property type="term" value="P:arachidonate metabolic process"/>
    <property type="evidence" value="ECO:0007669"/>
    <property type="project" value="TreeGrafter"/>
</dbReference>
<evidence type="ECO:0000259" key="5">
    <source>
        <dbReference type="Pfam" id="PF01734"/>
    </source>
</evidence>
<keyword evidence="3" id="KW-0443">Lipid metabolism</keyword>
<dbReference type="OrthoDB" id="1658288at2759"/>
<dbReference type="Gene3D" id="3.40.1090.10">
    <property type="entry name" value="Cytosolic phospholipase A2 catalytic domain"/>
    <property type="match status" value="1"/>
</dbReference>
<dbReference type="Proteomes" id="UP000664521">
    <property type="component" value="Unassembled WGS sequence"/>
</dbReference>
<feature type="region of interest" description="Disordered" evidence="4">
    <location>
        <begin position="389"/>
        <end position="409"/>
    </location>
</feature>
<accession>A0A8H3IRV5</accession>
<keyword evidence="7" id="KW-1185">Reference proteome</keyword>
<dbReference type="SUPFAM" id="SSF52151">
    <property type="entry name" value="FabD/lysophospholipase-like"/>
    <property type="match status" value="1"/>
</dbReference>
<name>A0A8H3IRV5_9LECA</name>
<feature type="compositionally biased region" description="Basic and acidic residues" evidence="4">
    <location>
        <begin position="301"/>
        <end position="321"/>
    </location>
</feature>